<dbReference type="InterPro" id="IPR012312">
    <property type="entry name" value="Hemerythrin-like"/>
</dbReference>
<gene>
    <name evidence="2" type="ORF">SAMN04488092_10532</name>
</gene>
<organism evidence="2 3">
    <name type="scientific">Thalassovita taeanensis</name>
    <dbReference type="NCBI Taxonomy" id="657014"/>
    <lineage>
        <taxon>Bacteria</taxon>
        <taxon>Pseudomonadati</taxon>
        <taxon>Pseudomonadota</taxon>
        <taxon>Alphaproteobacteria</taxon>
        <taxon>Rhodobacterales</taxon>
        <taxon>Roseobacteraceae</taxon>
        <taxon>Thalassovita</taxon>
    </lineage>
</organism>
<protein>
    <submittedName>
        <fullName evidence="2">Hemerythrin HHE cation binding domain-containing protein</fullName>
    </submittedName>
</protein>
<evidence type="ECO:0000259" key="1">
    <source>
        <dbReference type="Pfam" id="PF01814"/>
    </source>
</evidence>
<name>A0A1H9EFE8_9RHOB</name>
<dbReference type="Gene3D" id="1.20.120.520">
    <property type="entry name" value="nmb1532 protein domain like"/>
    <property type="match status" value="1"/>
</dbReference>
<dbReference type="AlphaFoldDB" id="A0A1H9EFE8"/>
<proteinExistence type="predicted"/>
<dbReference type="STRING" id="657014.SAMN04488092_10532"/>
<dbReference type="EMBL" id="FOEP01000005">
    <property type="protein sequence ID" value="SEQ24450.1"/>
    <property type="molecule type" value="Genomic_DNA"/>
</dbReference>
<dbReference type="Proteomes" id="UP000198634">
    <property type="component" value="Unassembled WGS sequence"/>
</dbReference>
<dbReference type="RefSeq" id="WP_090269511.1">
    <property type="nucleotide sequence ID" value="NZ_FOEP01000005.1"/>
</dbReference>
<dbReference type="OrthoDB" id="6077989at2"/>
<reference evidence="2 3" key="1">
    <citation type="submission" date="2016-10" db="EMBL/GenBank/DDBJ databases">
        <authorList>
            <person name="de Groot N.N."/>
        </authorList>
    </citation>
    <scope>NUCLEOTIDE SEQUENCE [LARGE SCALE GENOMIC DNA]</scope>
    <source>
        <strain evidence="2 3">DSM 22007</strain>
    </source>
</reference>
<keyword evidence="3" id="KW-1185">Reference proteome</keyword>
<dbReference type="Pfam" id="PF01814">
    <property type="entry name" value="Hemerythrin"/>
    <property type="match status" value="1"/>
</dbReference>
<evidence type="ECO:0000313" key="3">
    <source>
        <dbReference type="Proteomes" id="UP000198634"/>
    </source>
</evidence>
<evidence type="ECO:0000313" key="2">
    <source>
        <dbReference type="EMBL" id="SEQ24450.1"/>
    </source>
</evidence>
<feature type="domain" description="Hemerythrin-like" evidence="1">
    <location>
        <begin position="39"/>
        <end position="178"/>
    </location>
</feature>
<sequence>MTETYPLESREGLPEHLRVLAEKYPRDIWRGHGNFNELTAFWLDRHLMFRQVIDRIIGDTQAHLDGKAPRYGADLSRYTGFFLDQLHGHHTIEDDHYFPQFQRFDPRMVEAFELLDRDHHALDFHMNRLAESTNDVLRGLQANQRAIDHAAQLLEVQEGFRGFLHRHLSDEEEVIVPVVLEYGAQMD</sequence>
<accession>A0A1H9EFE8</accession>